<accession>A0AAF0YAH5</accession>
<sequence length="131" mass="13279">MSLSDLDLVAQAMAPTEPGAQGPKPTDAAGAKEADKAGADDDVLAGIDLSTLNDTDRKALQPILDALKASAGTEGAEGGDLDVEGILKQLEAADNVADTLEGRLDTLLAHLGEIEHDVEAKAPAAAAPEKK</sequence>
<gene>
    <name evidence="2" type="ORF">LOC62_03G004594</name>
</gene>
<dbReference type="AlphaFoldDB" id="A0AAF0YAH5"/>
<evidence type="ECO:0000313" key="3">
    <source>
        <dbReference type="Proteomes" id="UP000827549"/>
    </source>
</evidence>
<evidence type="ECO:0000256" key="1">
    <source>
        <dbReference type="SAM" id="MobiDB-lite"/>
    </source>
</evidence>
<keyword evidence="3" id="KW-1185">Reference proteome</keyword>
<name>A0AAF0YAH5_9TREE</name>
<proteinExistence type="predicted"/>
<feature type="region of interest" description="Disordered" evidence="1">
    <location>
        <begin position="1"/>
        <end position="39"/>
    </location>
</feature>
<dbReference type="Proteomes" id="UP000827549">
    <property type="component" value="Chromosome 3"/>
</dbReference>
<reference evidence="2" key="1">
    <citation type="submission" date="2023-10" db="EMBL/GenBank/DDBJ databases">
        <authorList>
            <person name="Noh H."/>
        </authorList>
    </citation>
    <scope>NUCLEOTIDE SEQUENCE</scope>
    <source>
        <strain evidence="2">DUCC4014</strain>
    </source>
</reference>
<dbReference type="EMBL" id="CP086716">
    <property type="protein sequence ID" value="WOO81066.1"/>
    <property type="molecule type" value="Genomic_DNA"/>
</dbReference>
<protein>
    <submittedName>
        <fullName evidence="2">Uncharacterized protein</fullName>
    </submittedName>
</protein>
<evidence type="ECO:0000313" key="2">
    <source>
        <dbReference type="EMBL" id="WOO81066.1"/>
    </source>
</evidence>
<dbReference type="RefSeq" id="XP_062627098.1">
    <property type="nucleotide sequence ID" value="XM_062771114.1"/>
</dbReference>
<dbReference type="GeneID" id="87807832"/>
<organism evidence="2 3">
    <name type="scientific">Vanrija pseudolonga</name>
    <dbReference type="NCBI Taxonomy" id="143232"/>
    <lineage>
        <taxon>Eukaryota</taxon>
        <taxon>Fungi</taxon>
        <taxon>Dikarya</taxon>
        <taxon>Basidiomycota</taxon>
        <taxon>Agaricomycotina</taxon>
        <taxon>Tremellomycetes</taxon>
        <taxon>Trichosporonales</taxon>
        <taxon>Trichosporonaceae</taxon>
        <taxon>Vanrija</taxon>
    </lineage>
</organism>
<feature type="compositionally biased region" description="Basic and acidic residues" evidence="1">
    <location>
        <begin position="30"/>
        <end position="39"/>
    </location>
</feature>